<feature type="region of interest" description="Disordered" evidence="2">
    <location>
        <begin position="423"/>
        <end position="447"/>
    </location>
</feature>
<keyword evidence="4" id="KW-1185">Reference proteome</keyword>
<accession>A0A9P7RKG0</accession>
<evidence type="ECO:0000313" key="3">
    <source>
        <dbReference type="EMBL" id="KAG7058978.1"/>
    </source>
</evidence>
<organism evidence="3 4">
    <name type="scientific">Colletotrichum scovillei</name>
    <dbReference type="NCBI Taxonomy" id="1209932"/>
    <lineage>
        <taxon>Eukaryota</taxon>
        <taxon>Fungi</taxon>
        <taxon>Dikarya</taxon>
        <taxon>Ascomycota</taxon>
        <taxon>Pezizomycotina</taxon>
        <taxon>Sordariomycetes</taxon>
        <taxon>Hypocreomycetidae</taxon>
        <taxon>Glomerellales</taxon>
        <taxon>Glomerellaceae</taxon>
        <taxon>Colletotrichum</taxon>
        <taxon>Colletotrichum acutatum species complex</taxon>
    </lineage>
</organism>
<comment type="caution">
    <text evidence="3">The sequence shown here is derived from an EMBL/GenBank/DDBJ whole genome shotgun (WGS) entry which is preliminary data.</text>
</comment>
<dbReference type="InterPro" id="IPR050426">
    <property type="entry name" value="Glycosyltransferase_28"/>
</dbReference>
<name>A0A9P7RKG0_9PEZI</name>
<gene>
    <name evidence="3" type="ORF">JMJ77_006347</name>
</gene>
<dbReference type="PANTHER" id="PTHR48050">
    <property type="entry name" value="STEROL 3-BETA-GLUCOSYLTRANSFERASE"/>
    <property type="match status" value="1"/>
</dbReference>
<dbReference type="Proteomes" id="UP000699042">
    <property type="component" value="Unassembled WGS sequence"/>
</dbReference>
<evidence type="ECO:0000313" key="4">
    <source>
        <dbReference type="Proteomes" id="UP000699042"/>
    </source>
</evidence>
<dbReference type="InterPro" id="IPR002213">
    <property type="entry name" value="UDP_glucos_trans"/>
</dbReference>
<dbReference type="OrthoDB" id="5835829at2759"/>
<dbReference type="Pfam" id="PF00201">
    <property type="entry name" value="UDPGT"/>
    <property type="match status" value="1"/>
</dbReference>
<reference evidence="3" key="1">
    <citation type="submission" date="2021-05" db="EMBL/GenBank/DDBJ databases">
        <title>Comparative genomics of three Colletotrichum scovillei strains and genetic complementation revealed genes involved fungal growth and virulence on chili pepper.</title>
        <authorList>
            <person name="Hsieh D.-K."/>
            <person name="Chuang S.-C."/>
            <person name="Chen C.-Y."/>
            <person name="Chao Y.-T."/>
            <person name="Lu M.-Y.J."/>
            <person name="Lee M.-H."/>
            <person name="Shih M.-C."/>
        </authorList>
    </citation>
    <scope>NUCLEOTIDE SEQUENCE</scope>
    <source>
        <strain evidence="3">Coll-153</strain>
    </source>
</reference>
<dbReference type="GO" id="GO:0008194">
    <property type="term" value="F:UDP-glycosyltransferase activity"/>
    <property type="evidence" value="ECO:0007669"/>
    <property type="project" value="InterPro"/>
</dbReference>
<sequence length="447" mass="47937">MKVLIATMPFAGHIHPMQPIALALTRRGHTVAWLTSASHAHMIPQTGALFIPSPPPLAAHDETALAPDPETSGLAAVVSTLRKLFLDRVPDQVAAYRAVLDGSDGTPAFEADILLVDLCAYGAHCLRDLTGVPYATLGINPLVTLDPEVPPWGTGWLPPTTFFGRWLNSLAHAAASWLLYPKLTAALNAHRKELGLPPLPATGFYDSTRSDVLHIMPTTPAFEFPRKNLHPAVKFVGPLLPLFNEDELEPLPKWWDEMLAHPREKVIHVTQGTYATNAANLITPTLAALAHRPDLLVIVTTPNAETHLPASSLPSNARVASFIPHARLLPHVGVMVTNAGYNGVLAALRFGVPLVCAALRFGVPLVCAGRSEDKADVSSRVAWSGAGIDLATDAPSEDVLRRAVERVIDEGKFRSAAERVSADFGGHGDGPGEAVDALEEVVERSRR</sequence>
<dbReference type="EMBL" id="JAESDN010000001">
    <property type="protein sequence ID" value="KAG7058978.1"/>
    <property type="molecule type" value="Genomic_DNA"/>
</dbReference>
<evidence type="ECO:0000256" key="2">
    <source>
        <dbReference type="SAM" id="MobiDB-lite"/>
    </source>
</evidence>
<protein>
    <submittedName>
        <fullName evidence="3">PdmS protein</fullName>
    </submittedName>
</protein>
<dbReference type="SUPFAM" id="SSF53756">
    <property type="entry name" value="UDP-Glycosyltransferase/glycogen phosphorylase"/>
    <property type="match status" value="1"/>
</dbReference>
<evidence type="ECO:0000256" key="1">
    <source>
        <dbReference type="ARBA" id="ARBA00022679"/>
    </source>
</evidence>
<dbReference type="CDD" id="cd03784">
    <property type="entry name" value="GT1_Gtf-like"/>
    <property type="match status" value="1"/>
</dbReference>
<proteinExistence type="predicted"/>
<keyword evidence="1" id="KW-0808">Transferase</keyword>
<dbReference type="Gene3D" id="3.40.50.2000">
    <property type="entry name" value="Glycogen Phosphorylase B"/>
    <property type="match status" value="2"/>
</dbReference>
<dbReference type="PANTHER" id="PTHR48050:SF13">
    <property type="entry name" value="STEROL 3-BETA-GLUCOSYLTRANSFERASE UGT80A2"/>
    <property type="match status" value="1"/>
</dbReference>
<dbReference type="AlphaFoldDB" id="A0A9P7RKG0"/>